<dbReference type="Proteomes" id="UP001371305">
    <property type="component" value="Unassembled WGS sequence"/>
</dbReference>
<dbReference type="EMBL" id="JBBUKT010000006">
    <property type="protein sequence ID" value="MEK7952031.1"/>
    <property type="molecule type" value="Genomic_DNA"/>
</dbReference>
<accession>A0ABU9AWC9</accession>
<comment type="caution">
    <text evidence="1">The sequence shown here is derived from an EMBL/GenBank/DDBJ whole genome shotgun (WGS) entry which is preliminary data.</text>
</comment>
<protein>
    <submittedName>
        <fullName evidence="1">Uncharacterized protein</fullName>
    </submittedName>
</protein>
<keyword evidence="2" id="KW-1185">Reference proteome</keyword>
<evidence type="ECO:0000313" key="2">
    <source>
        <dbReference type="Proteomes" id="UP001371305"/>
    </source>
</evidence>
<proteinExistence type="predicted"/>
<sequence length="148" mass="16746">MSWLESKLEFQIGSTANGLVRAIFRHPGRLPMELATIVKPAGESWEDEPCEPLSGPTCWLYGLLFGLKWRSLAPVFTLRSTMANGHLIRFFQGQDRRGRSKFLVLADDRQEGGSVFTVSEENFANVRRELDQWRQGLAGQQKHDVTPA</sequence>
<name>A0ABU9AWC9_9BACT</name>
<dbReference type="RefSeq" id="WP_341405791.1">
    <property type="nucleotide sequence ID" value="NZ_JBBUKT010000006.1"/>
</dbReference>
<gene>
    <name evidence="1" type="ORF">WKV53_16065</name>
</gene>
<reference evidence="1 2" key="1">
    <citation type="submission" date="2024-04" db="EMBL/GenBank/DDBJ databases">
        <title>Luteolibacter sp. isolated from soil.</title>
        <authorList>
            <person name="An J."/>
        </authorList>
    </citation>
    <scope>NUCLEOTIDE SEQUENCE [LARGE SCALE GENOMIC DNA]</scope>
    <source>
        <strain evidence="1 2">Y139</strain>
    </source>
</reference>
<organism evidence="1 2">
    <name type="scientific">Luteolibacter soli</name>
    <dbReference type="NCBI Taxonomy" id="3135280"/>
    <lineage>
        <taxon>Bacteria</taxon>
        <taxon>Pseudomonadati</taxon>
        <taxon>Verrucomicrobiota</taxon>
        <taxon>Verrucomicrobiia</taxon>
        <taxon>Verrucomicrobiales</taxon>
        <taxon>Verrucomicrobiaceae</taxon>
        <taxon>Luteolibacter</taxon>
    </lineage>
</organism>
<evidence type="ECO:0000313" key="1">
    <source>
        <dbReference type="EMBL" id="MEK7952031.1"/>
    </source>
</evidence>